<name>A0A1I5WCX5_9BACT</name>
<sequence>MNVSQKNLRAKYQSVKPLKNQLIKRKKIVKQVIRIAVLAIILMNIVAIFHSYKFTHFADTNIEKTQTPEQLQFGGKLKALFFGVNNPRPINKTKPGGYYETIHLQSNKKIECWYLTKRDGMRADTVKGTVILCHGYGGEKSSMLDKAEIFGNLDYNTFLVDFMGSGGSEGNTTTIGFKEAEQVKTAYDYLVNKGVKNIYLFGTSMGAVAVMKAIKDYDLKPEGIIIECPFGTMYKTVCARFNNMNVPTFPMAGLLVFWGGVQNGFWAFNHNPEDYAKEITCPVLLLYGEEDNNVSRKEIDIIYSNLPGKKMLKTYQFAGHENYLNKYRTEWTHDIEQFLDDN</sequence>
<dbReference type="InterPro" id="IPR052920">
    <property type="entry name" value="DNA-binding_regulatory"/>
</dbReference>
<gene>
    <name evidence="3" type="ORF">SAMN05444277_106101</name>
</gene>
<protein>
    <recommendedName>
        <fullName evidence="2">Serine aminopeptidase S33 domain-containing protein</fullName>
    </recommendedName>
</protein>
<dbReference type="EMBL" id="FOXQ01000006">
    <property type="protein sequence ID" value="SFQ17525.1"/>
    <property type="molecule type" value="Genomic_DNA"/>
</dbReference>
<dbReference type="OrthoDB" id="9777090at2"/>
<dbReference type="Gene3D" id="3.40.50.1820">
    <property type="entry name" value="alpha/beta hydrolase"/>
    <property type="match status" value="1"/>
</dbReference>
<dbReference type="AlphaFoldDB" id="A0A1I5WCX5"/>
<evidence type="ECO:0000313" key="4">
    <source>
        <dbReference type="Proteomes" id="UP000199031"/>
    </source>
</evidence>
<dbReference type="PANTHER" id="PTHR43358:SF4">
    <property type="entry name" value="ALPHA_BETA HYDROLASE FOLD-1 DOMAIN-CONTAINING PROTEIN"/>
    <property type="match status" value="1"/>
</dbReference>
<dbReference type="PANTHER" id="PTHR43358">
    <property type="entry name" value="ALPHA/BETA-HYDROLASE"/>
    <property type="match status" value="1"/>
</dbReference>
<accession>A0A1I5WCX5</accession>
<dbReference type="InterPro" id="IPR029058">
    <property type="entry name" value="AB_hydrolase_fold"/>
</dbReference>
<evidence type="ECO:0000259" key="2">
    <source>
        <dbReference type="Pfam" id="PF12146"/>
    </source>
</evidence>
<proteinExistence type="predicted"/>
<organism evidence="3 4">
    <name type="scientific">Parafilimonas terrae</name>
    <dbReference type="NCBI Taxonomy" id="1465490"/>
    <lineage>
        <taxon>Bacteria</taxon>
        <taxon>Pseudomonadati</taxon>
        <taxon>Bacteroidota</taxon>
        <taxon>Chitinophagia</taxon>
        <taxon>Chitinophagales</taxon>
        <taxon>Chitinophagaceae</taxon>
        <taxon>Parafilimonas</taxon>
    </lineage>
</organism>
<keyword evidence="4" id="KW-1185">Reference proteome</keyword>
<keyword evidence="1" id="KW-0812">Transmembrane</keyword>
<dbReference type="Proteomes" id="UP000199031">
    <property type="component" value="Unassembled WGS sequence"/>
</dbReference>
<keyword evidence="1" id="KW-1133">Transmembrane helix</keyword>
<dbReference type="SUPFAM" id="SSF53474">
    <property type="entry name" value="alpha/beta-Hydrolases"/>
    <property type="match status" value="1"/>
</dbReference>
<evidence type="ECO:0000313" key="3">
    <source>
        <dbReference type="EMBL" id="SFQ17525.1"/>
    </source>
</evidence>
<feature type="domain" description="Serine aminopeptidase S33" evidence="2">
    <location>
        <begin position="126"/>
        <end position="234"/>
    </location>
</feature>
<dbReference type="Pfam" id="PF12146">
    <property type="entry name" value="Hydrolase_4"/>
    <property type="match status" value="1"/>
</dbReference>
<keyword evidence="1" id="KW-0472">Membrane</keyword>
<reference evidence="3 4" key="1">
    <citation type="submission" date="2016-10" db="EMBL/GenBank/DDBJ databases">
        <authorList>
            <person name="de Groot N.N."/>
        </authorList>
    </citation>
    <scope>NUCLEOTIDE SEQUENCE [LARGE SCALE GENOMIC DNA]</scope>
    <source>
        <strain evidence="3 4">DSM 28286</strain>
    </source>
</reference>
<evidence type="ECO:0000256" key="1">
    <source>
        <dbReference type="SAM" id="Phobius"/>
    </source>
</evidence>
<dbReference type="InterPro" id="IPR022742">
    <property type="entry name" value="Hydrolase_4"/>
</dbReference>
<feature type="transmembrane region" description="Helical" evidence="1">
    <location>
        <begin position="32"/>
        <end position="52"/>
    </location>
</feature>
<dbReference type="STRING" id="1465490.SAMN05444277_106101"/>